<evidence type="ECO:0000256" key="1">
    <source>
        <dbReference type="SAM" id="Phobius"/>
    </source>
</evidence>
<dbReference type="OrthoDB" id="5149496at2"/>
<keyword evidence="1" id="KW-0812">Transmembrane</keyword>
<keyword evidence="1" id="KW-1133">Transmembrane helix</keyword>
<dbReference type="STRING" id="100225.SAMN05421595_0935"/>
<keyword evidence="3" id="KW-1185">Reference proteome</keyword>
<sequence length="87" mass="9650">MSQEARNPHQIEADIEATRTRLATTIDELAYRAKPGVIAQRQKDATVAKLQETFMTPKGDFRMERVAIVAAAVILLVGIGIMRRSRG</sequence>
<dbReference type="Proteomes" id="UP000008495">
    <property type="component" value="Unassembled WGS sequence"/>
</dbReference>
<evidence type="ECO:0000313" key="3">
    <source>
        <dbReference type="Proteomes" id="UP000008495"/>
    </source>
</evidence>
<comment type="caution">
    <text evidence="2">The sequence shown here is derived from an EMBL/GenBank/DDBJ whole genome shotgun (WGS) entry which is preliminary data.</text>
</comment>
<reference evidence="2 3" key="1">
    <citation type="submission" date="2012-08" db="EMBL/GenBank/DDBJ databases">
        <title>Whole genome shotgun sequence of Austwickia chelonae NBRC 105200.</title>
        <authorList>
            <person name="Yoshida I."/>
            <person name="Hosoyama A."/>
            <person name="Tsuchikane K."/>
            <person name="Katsumata H."/>
            <person name="Ando Y."/>
            <person name="Ohji S."/>
            <person name="Hamada M."/>
            <person name="Tamura T."/>
            <person name="Yamazoe A."/>
            <person name="Yamazaki S."/>
            <person name="Fujita N."/>
        </authorList>
    </citation>
    <scope>NUCLEOTIDE SEQUENCE [LARGE SCALE GENOMIC DNA]</scope>
    <source>
        <strain evidence="2 3">NBRC 105200</strain>
    </source>
</reference>
<name>K6VK74_9MICO</name>
<dbReference type="AlphaFoldDB" id="K6VK74"/>
<dbReference type="EMBL" id="BAGZ01000005">
    <property type="protein sequence ID" value="GAB77119.1"/>
    <property type="molecule type" value="Genomic_DNA"/>
</dbReference>
<proteinExistence type="predicted"/>
<dbReference type="RefSeq" id="WP_006501871.1">
    <property type="nucleotide sequence ID" value="NZ_BAGZ01000005.1"/>
</dbReference>
<accession>K6VK74</accession>
<dbReference type="InterPro" id="IPR022062">
    <property type="entry name" value="DUF3618"/>
</dbReference>
<evidence type="ECO:0000313" key="2">
    <source>
        <dbReference type="EMBL" id="GAB77119.1"/>
    </source>
</evidence>
<dbReference type="eggNOG" id="ENOG503294N">
    <property type="taxonomic scope" value="Bacteria"/>
</dbReference>
<dbReference type="Pfam" id="PF12277">
    <property type="entry name" value="DUF3618"/>
    <property type="match status" value="1"/>
</dbReference>
<organism evidence="2 3">
    <name type="scientific">Austwickia chelonae NBRC 105200</name>
    <dbReference type="NCBI Taxonomy" id="1184607"/>
    <lineage>
        <taxon>Bacteria</taxon>
        <taxon>Bacillati</taxon>
        <taxon>Actinomycetota</taxon>
        <taxon>Actinomycetes</taxon>
        <taxon>Micrococcales</taxon>
        <taxon>Dermatophilaceae</taxon>
        <taxon>Austwickia</taxon>
    </lineage>
</organism>
<evidence type="ECO:0008006" key="4">
    <source>
        <dbReference type="Google" id="ProtNLM"/>
    </source>
</evidence>
<feature type="transmembrane region" description="Helical" evidence="1">
    <location>
        <begin position="65"/>
        <end position="82"/>
    </location>
</feature>
<protein>
    <recommendedName>
        <fullName evidence="4">DUF3618 domain-containing protein</fullName>
    </recommendedName>
</protein>
<keyword evidence="1" id="KW-0472">Membrane</keyword>
<gene>
    <name evidence="2" type="ORF">AUCHE_05_00230</name>
</gene>